<evidence type="ECO:0000256" key="7">
    <source>
        <dbReference type="PROSITE-ProRule" id="PRU01023"/>
    </source>
</evidence>
<dbReference type="PRINTS" id="PR02008">
    <property type="entry name" value="RCMTFAMILY"/>
</dbReference>
<evidence type="ECO:0000256" key="5">
    <source>
        <dbReference type="ARBA" id="ARBA00022884"/>
    </source>
</evidence>
<evidence type="ECO:0000256" key="3">
    <source>
        <dbReference type="ARBA" id="ARBA00022679"/>
    </source>
</evidence>
<dbReference type="PROSITE" id="PS51686">
    <property type="entry name" value="SAM_MT_RSMB_NOP"/>
    <property type="match status" value="1"/>
</dbReference>
<feature type="compositionally biased region" description="Basic and acidic residues" evidence="8">
    <location>
        <begin position="907"/>
        <end position="916"/>
    </location>
</feature>
<dbReference type="Pfam" id="PF00626">
    <property type="entry name" value="Gelsolin"/>
    <property type="match status" value="1"/>
</dbReference>
<dbReference type="InterPro" id="IPR029006">
    <property type="entry name" value="ADF-H/Gelsolin-like_dom_sf"/>
</dbReference>
<dbReference type="Proteomes" id="UP000225706">
    <property type="component" value="Unassembled WGS sequence"/>
</dbReference>
<feature type="binding site" evidence="7">
    <location>
        <position position="2027"/>
    </location>
    <ligand>
        <name>S-adenosyl-L-methionine</name>
        <dbReference type="ChEBI" id="CHEBI:59789"/>
    </ligand>
</feature>
<dbReference type="GO" id="GO:0005737">
    <property type="term" value="C:cytoplasm"/>
    <property type="evidence" value="ECO:0007669"/>
    <property type="project" value="TreeGrafter"/>
</dbReference>
<keyword evidence="12" id="KW-1185">Reference proteome</keyword>
<dbReference type="InterPro" id="IPR007122">
    <property type="entry name" value="Villin/Gelsolin"/>
</dbReference>
<keyword evidence="3 7" id="KW-0808">Transferase</keyword>
<keyword evidence="2 7" id="KW-0489">Methyltransferase</keyword>
<feature type="binding site" evidence="7">
    <location>
        <begin position="2003"/>
        <end position="2009"/>
    </location>
    <ligand>
        <name>S-adenosyl-L-methionine</name>
        <dbReference type="ChEBI" id="CHEBI:59789"/>
    </ligand>
</feature>
<feature type="compositionally biased region" description="Basic and acidic residues" evidence="8">
    <location>
        <begin position="794"/>
        <end position="803"/>
    </location>
</feature>
<dbReference type="SUPFAM" id="SSF55753">
    <property type="entry name" value="Actin depolymerizing proteins"/>
    <property type="match status" value="4"/>
</dbReference>
<dbReference type="PROSITE" id="PS51089">
    <property type="entry name" value="HP"/>
    <property type="match status" value="1"/>
</dbReference>
<dbReference type="SUPFAM" id="SSF53335">
    <property type="entry name" value="S-adenosyl-L-methionine-dependent methyltransferases"/>
    <property type="match status" value="1"/>
</dbReference>
<evidence type="ECO:0000256" key="6">
    <source>
        <dbReference type="ARBA" id="ARBA00053002"/>
    </source>
</evidence>
<feature type="region of interest" description="Disordered" evidence="8">
    <location>
        <begin position="501"/>
        <end position="580"/>
    </location>
</feature>
<evidence type="ECO:0000256" key="2">
    <source>
        <dbReference type="ARBA" id="ARBA00022603"/>
    </source>
</evidence>
<gene>
    <name evidence="11" type="primary">Nsun5</name>
    <name evidence="11" type="ORF">AWC38_SpisGene5266</name>
</gene>
<dbReference type="GO" id="GO:0001510">
    <property type="term" value="P:RNA methylation"/>
    <property type="evidence" value="ECO:0007669"/>
    <property type="project" value="InterPro"/>
</dbReference>
<evidence type="ECO:0000256" key="4">
    <source>
        <dbReference type="ARBA" id="ARBA00022691"/>
    </source>
</evidence>
<dbReference type="InterPro" id="IPR023267">
    <property type="entry name" value="RCMT"/>
</dbReference>
<dbReference type="Gene3D" id="3.40.50.150">
    <property type="entry name" value="Vaccinia Virus protein VP39"/>
    <property type="match status" value="1"/>
</dbReference>
<dbReference type="PANTHER" id="PTHR11977">
    <property type="entry name" value="VILLIN"/>
    <property type="match status" value="1"/>
</dbReference>
<comment type="caution">
    <text evidence="11">The sequence shown here is derived from an EMBL/GenBank/DDBJ whole genome shotgun (WGS) entry which is preliminary data.</text>
</comment>
<feature type="active site" description="Nucleophile" evidence="7">
    <location>
        <position position="2131"/>
    </location>
</feature>
<feature type="compositionally biased region" description="Low complexity" evidence="8">
    <location>
        <begin position="511"/>
        <end position="521"/>
    </location>
</feature>
<protein>
    <submittedName>
        <fullName evidence="11">Putative methyltransferase NSUN5</fullName>
    </submittedName>
</protein>
<evidence type="ECO:0000259" key="9">
    <source>
        <dbReference type="PROSITE" id="PS51089"/>
    </source>
</evidence>
<feature type="compositionally biased region" description="Basic and acidic residues" evidence="8">
    <location>
        <begin position="665"/>
        <end position="687"/>
    </location>
</feature>
<evidence type="ECO:0000313" key="11">
    <source>
        <dbReference type="EMBL" id="PFX29943.1"/>
    </source>
</evidence>
<dbReference type="PANTHER" id="PTHR11977:SF45">
    <property type="entry name" value="SUPERVILLIN"/>
    <property type="match status" value="1"/>
</dbReference>
<organism evidence="11 12">
    <name type="scientific">Stylophora pistillata</name>
    <name type="common">Smooth cauliflower coral</name>
    <dbReference type="NCBI Taxonomy" id="50429"/>
    <lineage>
        <taxon>Eukaryota</taxon>
        <taxon>Metazoa</taxon>
        <taxon>Cnidaria</taxon>
        <taxon>Anthozoa</taxon>
        <taxon>Hexacorallia</taxon>
        <taxon>Scleractinia</taxon>
        <taxon>Astrocoeniina</taxon>
        <taxon>Pocilloporidae</taxon>
        <taxon>Stylophora</taxon>
    </lineage>
</organism>
<feature type="region of interest" description="Disordered" evidence="8">
    <location>
        <begin position="881"/>
        <end position="1061"/>
    </location>
</feature>
<reference evidence="12" key="1">
    <citation type="journal article" date="2017" name="bioRxiv">
        <title>Comparative analysis of the genomes of Stylophora pistillata and Acropora digitifera provides evidence for extensive differences between species of corals.</title>
        <authorList>
            <person name="Voolstra C.R."/>
            <person name="Li Y."/>
            <person name="Liew Y.J."/>
            <person name="Baumgarten S."/>
            <person name="Zoccola D."/>
            <person name="Flot J.-F."/>
            <person name="Tambutte S."/>
            <person name="Allemand D."/>
            <person name="Aranda M."/>
        </authorList>
    </citation>
    <scope>NUCLEOTIDE SEQUENCE [LARGE SCALE GENOMIC DNA]</scope>
</reference>
<sequence length="2300" mass="260277">MSEESDERISRVEARRRRREQRRLSVDTDEENKSVNGVDDSGVVGGGRSRSSTTDSDIELTKALSREEKRQERREKKRQREMAEKSKEPAKSAAVITDFSKREIRERRPSDPEILSGGSESVDDTDKENEQINAQKPAGKKSGYGSYASALRRGSQGTDVDKRKERYAAAIEGYNVRDDDGDDDIMDYSPRDPMDQQPDIKSTAPVKRIKEDYLTSASGTGRKVERSEEQPTPHHLERQWPPPPSEDDDDEKEGEPRKGVVKTFEEPEAVEEDRGIDEGHVDSVKSLKEQWQVKEPSKPLGVNKPYVPLKKDDLWITHFRPVIDEGEAPKEPSWLQTVRQRRWRSTVAARFPQDDQEKAVFENRSTTPRKIKKPNPYTLMRSKSDLDDEFEMAMRRRRRKTDDEDSVDASKRSWSSFGEADHSDSVAVLSKVPIKGPLKEYKKNLELERARTTMLKWTFSTDLVDDPLRFDLPKPIDLTTQEDYEKEQEWKYMQSRRRFLSGSETNGFGDSSMRSSMSSLSDGEHPPKSPVFSTPGEPLKKTSVSSGESPSPEPRTDEHVEPAETSEPARDHMFSQGVSDIKKNLLTSTKEEPLKSTIADDNLEYVPKLADIKKKMQEKEESIPKCTPLNEEIQMLPKMKDIKNRFLAPKKEQALKNPEFEEGEQFERLESLKSRFQAKDGEEEPRALSKPKLKKKLSTSDDMKAIMASRRQMTDEFISESPDTAQEIKSLATDIAKTFGSEGADSPKQKKEKRKKENEGNKKPEVSESGTEESETPQYGPCGKPEGCGTDDELEKRSNKELDILPTLGDELNEEPEPIYNKEKVLQAEYGPCGKPEGCGTDDELEKRSSKEMDILPTLGNELNNEPEPICNKDKVLPAKSGFLESAPERDSFTDDDQIEHYSTMSEEDKIKKQESIDTVETSAKESDTESEAEMHSKEEDRDVVEDDEEDFLSSESENDKDEEDGPSEAEIDGNLTSRSSHDRPLSYAMEDNNKKRLLKEDEERPKSYAFGEGENAEDPQITSNLRAFSDQRRRIKPTRRHAASSNPVRQRQNRDDLRTTTDILKIRGEEKPSMANKKRKQKGFTDEAIAGLSSTEDLASASTALRKTAKDASGVSKEIKDFGGFLPVMLLQIKDGTDLPSDEEHERGLIKTNLIYRVSCTSDPPELVLRDDLSGRVLSADLMDNSQAYVVDFGSEVYLWLGRNCDALARAKGVSLAQEIFNKPFKLRSSLSPLDPKTLLDDPPATTEVARPPWALFGRMTARSETVLFREKFIDWPDHNVDYTQDFVKQPISGSFADMSEKRPSSIFEMQPCEPADLIELPPEPSMILEGYVVRWKYCVKLTGVKSLKGKQSRYEDVGRDKVVYFFWQGNDCTLNEKGTAALMTVELDSDKGPQVLVAQGKEPPCFTRLFDGKMVVHLGKKDSLEETDNGALFFVRNEEPEESYLLQIPASSSCLRSRTSFIVADNNKTILHAWHGCQSPATTKQVAVTAAKRLKKWFSQQYSKDFKAKEVSEGEESKDFWNVLGGKTGFVSLLEDSKKHDYTMRVFHLKSSSGSFEAVEVLNPARSDHITPYPILQTQLYSTDQPALFLVDAVHVMYLWHGWWPSGDDSESRASTTGSAETRWSNDRRLAMETIKSYATELKRDFSQVFIVFAGLEPKPFKLLFPFWEERPDVAKINIADGKAEGDTLKVETELAKLSRQEYSLEELKQKPAPEGVDPSRLETYLSADDFQIISKNQSKCVYDIPYQVTPRLSYMTSLLARAIYKMAALYSCAAQIVDKVTKKQGTAKNLVINSRFPKKKKLYALVCETLKYRGILEDIFEQTRLLKLEKKLKHSHALVLVYDFLFGQGIQCGGELKQFILNHKSALQSCLARLKVRTKVHCNEDLLPKPALETGSIPRYVRINRIKTTLKDVIRDFENNGYQLVDQQDIASLAAQVKNSLDKQFMCDKHLSDVLVFPAGTDLHDHPLYVSGHIILQDKASCLPAHVLAAPPSSHVIDACAAPGNKTSHVASLMNDTGKIFAFDSDRKRLAVMQTLMKKAGVECVMMTNCSFLKVNPLDKKYNKVQYIVVDPSCSGSGIVSRMDSIINEGKDKPSKEERLLSLAKFQLSVLNHALSFPPVKRVVYSTCSIHQQENEDVVEAALNANRDRFSLEHALPSWTHRGMAVFPEAERCIRASPDQDFTNGFFVALFVRNGNETELNHKTLESNGSQPGRKRKRSLEDVTQSVNDDNNSDSAHSSAYVNLSPKKKRRKKNKKHQEVNLAEQSRNMNLGRNIEREKDKKKRKRKKKNKKVSVCS</sequence>
<comment type="caution">
    <text evidence="7">Lacks conserved residue(s) required for the propagation of feature annotation.</text>
</comment>
<comment type="similarity">
    <text evidence="7">Belongs to the class I-like SAM-binding methyltransferase superfamily. RsmB/NOP family.</text>
</comment>
<dbReference type="InterPro" id="IPR049561">
    <property type="entry name" value="NSUN5_7_fdxn-like"/>
</dbReference>
<evidence type="ECO:0000313" key="12">
    <source>
        <dbReference type="Proteomes" id="UP000225706"/>
    </source>
</evidence>
<dbReference type="GO" id="GO:0005546">
    <property type="term" value="F:phosphatidylinositol-4,5-bisphosphate binding"/>
    <property type="evidence" value="ECO:0007669"/>
    <property type="project" value="TreeGrafter"/>
</dbReference>
<feature type="compositionally biased region" description="Basic and acidic residues" evidence="8">
    <location>
        <begin position="64"/>
        <end position="90"/>
    </location>
</feature>
<dbReference type="InterPro" id="IPR029063">
    <property type="entry name" value="SAM-dependent_MTases_sf"/>
</dbReference>
<feature type="compositionally biased region" description="Basic residues" evidence="8">
    <location>
        <begin position="1034"/>
        <end position="1043"/>
    </location>
</feature>
<feature type="compositionally biased region" description="Acidic residues" evidence="8">
    <location>
        <begin position="942"/>
        <end position="972"/>
    </location>
</feature>
<proteinExistence type="inferred from homology"/>
<dbReference type="SUPFAM" id="SSF47050">
    <property type="entry name" value="VHP, Villin headpiece domain"/>
    <property type="match status" value="1"/>
</dbReference>
<dbReference type="GO" id="GO:0008173">
    <property type="term" value="F:RNA methyltransferase activity"/>
    <property type="evidence" value="ECO:0007669"/>
    <property type="project" value="InterPro"/>
</dbReference>
<feature type="compositionally biased region" description="Basic and acidic residues" evidence="8">
    <location>
        <begin position="222"/>
        <end position="238"/>
    </location>
</feature>
<dbReference type="GO" id="GO:0008154">
    <property type="term" value="P:actin polymerization or depolymerization"/>
    <property type="evidence" value="ECO:0007669"/>
    <property type="project" value="TreeGrafter"/>
</dbReference>
<dbReference type="InterPro" id="IPR036886">
    <property type="entry name" value="Villin_headpiece_dom_sf"/>
</dbReference>
<comment type="catalytic activity">
    <reaction evidence="6">
        <text>a cytidine in 25S rRNA + S-adenosyl-L-methionine = a 5-methylcytidine in 25S rRNA + S-adenosyl-L-homocysteine + H(+)</text>
        <dbReference type="Rhea" id="RHEA:47780"/>
        <dbReference type="Rhea" id="RHEA-COMP:11911"/>
        <dbReference type="Rhea" id="RHEA-COMP:11912"/>
        <dbReference type="ChEBI" id="CHEBI:15378"/>
        <dbReference type="ChEBI" id="CHEBI:57856"/>
        <dbReference type="ChEBI" id="CHEBI:59789"/>
        <dbReference type="ChEBI" id="CHEBI:74483"/>
        <dbReference type="ChEBI" id="CHEBI:82748"/>
    </reaction>
</comment>
<dbReference type="Gene3D" id="1.10.950.10">
    <property type="entry name" value="Villin headpiece domain"/>
    <property type="match status" value="1"/>
</dbReference>
<feature type="compositionally biased region" description="Basic and acidic residues" evidence="8">
    <location>
        <begin position="272"/>
        <end position="297"/>
    </location>
</feature>
<feature type="domain" description="HP" evidence="9">
    <location>
        <begin position="1699"/>
        <end position="1762"/>
    </location>
</feature>
<feature type="region of interest" description="Disordered" evidence="8">
    <location>
        <begin position="653"/>
        <end position="817"/>
    </location>
</feature>
<feature type="region of interest" description="Disordered" evidence="8">
    <location>
        <begin position="2205"/>
        <end position="2300"/>
    </location>
</feature>
<dbReference type="InterPro" id="IPR003128">
    <property type="entry name" value="Villin_headpiece"/>
</dbReference>
<feature type="compositionally biased region" description="Basic and acidic residues" evidence="8">
    <location>
        <begin position="554"/>
        <end position="573"/>
    </location>
</feature>
<dbReference type="GO" id="GO:0015629">
    <property type="term" value="C:actin cytoskeleton"/>
    <property type="evidence" value="ECO:0007669"/>
    <property type="project" value="TreeGrafter"/>
</dbReference>
<dbReference type="InterPro" id="IPR049560">
    <property type="entry name" value="MeTrfase_RsmB-F_NOP2_cat"/>
</dbReference>
<keyword evidence="5 7" id="KW-0694">RNA-binding</keyword>
<dbReference type="FunFam" id="3.40.50.150:FF:000164">
    <property type="entry name" value="Methyltransferase NSUN5, putative"/>
    <property type="match status" value="1"/>
</dbReference>
<feature type="region of interest" description="Disordered" evidence="8">
    <location>
        <begin position="396"/>
        <end position="417"/>
    </location>
</feature>
<dbReference type="Gene3D" id="3.40.20.10">
    <property type="entry name" value="Severin"/>
    <property type="match status" value="4"/>
</dbReference>
<feature type="domain" description="SAM-dependent MTase RsmB/NOP-type" evidence="10">
    <location>
        <begin position="1892"/>
        <end position="2197"/>
    </location>
</feature>
<feature type="compositionally biased region" description="Basic and acidic residues" evidence="8">
    <location>
        <begin position="992"/>
        <end position="1007"/>
    </location>
</feature>
<feature type="region of interest" description="Disordered" evidence="8">
    <location>
        <begin position="1"/>
        <end position="306"/>
    </location>
</feature>
<dbReference type="InterPro" id="IPR001678">
    <property type="entry name" value="MeTrfase_RsmB-F_NOP2_dom"/>
</dbReference>
<dbReference type="GO" id="GO:0051014">
    <property type="term" value="P:actin filament severing"/>
    <property type="evidence" value="ECO:0007669"/>
    <property type="project" value="TreeGrafter"/>
</dbReference>
<dbReference type="Pfam" id="PF01189">
    <property type="entry name" value="Methyltr_RsmB-F"/>
    <property type="match status" value="1"/>
</dbReference>
<feature type="compositionally biased region" description="Basic residues" evidence="8">
    <location>
        <begin position="2249"/>
        <end position="2259"/>
    </location>
</feature>
<feature type="compositionally biased region" description="Basic residues" evidence="8">
    <location>
        <begin position="2283"/>
        <end position="2300"/>
    </location>
</feature>
<evidence type="ECO:0000259" key="10">
    <source>
        <dbReference type="PROSITE" id="PS51686"/>
    </source>
</evidence>
<name>A0A2B4SLI8_STYPI</name>
<feature type="compositionally biased region" description="Basic and acidic residues" evidence="8">
    <location>
        <begin position="99"/>
        <end position="111"/>
    </location>
</feature>
<feature type="compositionally biased region" description="Low complexity" evidence="8">
    <location>
        <begin position="2229"/>
        <end position="2242"/>
    </location>
</feature>
<evidence type="ECO:0000256" key="8">
    <source>
        <dbReference type="SAM" id="MobiDB-lite"/>
    </source>
</evidence>
<feature type="binding site" evidence="7">
    <location>
        <position position="2074"/>
    </location>
    <ligand>
        <name>S-adenosyl-L-methionine</name>
        <dbReference type="ChEBI" id="CHEBI:59789"/>
    </ligand>
</feature>
<dbReference type="Pfam" id="PF21153">
    <property type="entry name" value="NSUN5_N"/>
    <property type="match status" value="1"/>
</dbReference>
<dbReference type="OrthoDB" id="435282at2759"/>
<dbReference type="Pfam" id="PF21148">
    <property type="entry name" value="NSUN5_fdxn-like"/>
    <property type="match status" value="1"/>
</dbReference>
<evidence type="ECO:0000256" key="1">
    <source>
        <dbReference type="ARBA" id="ARBA00008418"/>
    </source>
</evidence>
<keyword evidence="4 7" id="KW-0949">S-adenosyl-L-methionine</keyword>
<dbReference type="InterPro" id="IPR007123">
    <property type="entry name" value="Gelsolin-like_dom"/>
</dbReference>
<accession>A0A2B4SLI8</accession>
<dbReference type="GO" id="GO:0051015">
    <property type="term" value="F:actin filament binding"/>
    <property type="evidence" value="ECO:0007669"/>
    <property type="project" value="InterPro"/>
</dbReference>
<dbReference type="GO" id="GO:0051016">
    <property type="term" value="P:barbed-end actin filament capping"/>
    <property type="evidence" value="ECO:0007669"/>
    <property type="project" value="TreeGrafter"/>
</dbReference>
<comment type="similarity">
    <text evidence="1">Belongs to the villin/gelsolin family.</text>
</comment>
<dbReference type="SMART" id="SM00262">
    <property type="entry name" value="GEL"/>
    <property type="match status" value="3"/>
</dbReference>
<dbReference type="Gene3D" id="3.30.70.1170">
    <property type="entry name" value="Sun protein, domain 3"/>
    <property type="match status" value="1"/>
</dbReference>
<feature type="compositionally biased region" description="Basic and acidic residues" evidence="8">
    <location>
        <begin position="745"/>
        <end position="766"/>
    </location>
</feature>
<feature type="compositionally biased region" description="Basic and acidic residues" evidence="8">
    <location>
        <begin position="923"/>
        <end position="941"/>
    </location>
</feature>
<dbReference type="GO" id="GO:0003723">
    <property type="term" value="F:RNA binding"/>
    <property type="evidence" value="ECO:0007669"/>
    <property type="project" value="UniProtKB-UniRule"/>
</dbReference>
<dbReference type="EMBL" id="LSMT01000058">
    <property type="protein sequence ID" value="PFX29943.1"/>
    <property type="molecule type" value="Genomic_DNA"/>
</dbReference>
<dbReference type="InterPro" id="IPR048889">
    <property type="entry name" value="NSUN5_RCM1_N"/>
</dbReference>